<accession>X1B4T1</accession>
<gene>
    <name evidence="1" type="ORF">S01H4_29083</name>
</gene>
<proteinExistence type="predicted"/>
<dbReference type="EMBL" id="BART01014684">
    <property type="protein sequence ID" value="GAG76317.1"/>
    <property type="molecule type" value="Genomic_DNA"/>
</dbReference>
<sequence length="38" mass="4777">MLNELGYWGEERKDRLLFFYDRMAKTPEELKKRLLEEE</sequence>
<name>X1B4T1_9ZZZZ</name>
<protein>
    <submittedName>
        <fullName evidence="1">Uncharacterized protein</fullName>
    </submittedName>
</protein>
<evidence type="ECO:0000313" key="1">
    <source>
        <dbReference type="EMBL" id="GAG76317.1"/>
    </source>
</evidence>
<reference evidence="1" key="1">
    <citation type="journal article" date="2014" name="Front. Microbiol.">
        <title>High frequency of phylogenetically diverse reductive dehalogenase-homologous genes in deep subseafloor sedimentary metagenomes.</title>
        <authorList>
            <person name="Kawai M."/>
            <person name="Futagami T."/>
            <person name="Toyoda A."/>
            <person name="Takaki Y."/>
            <person name="Nishi S."/>
            <person name="Hori S."/>
            <person name="Arai W."/>
            <person name="Tsubouchi T."/>
            <person name="Morono Y."/>
            <person name="Uchiyama I."/>
            <person name="Ito T."/>
            <person name="Fujiyama A."/>
            <person name="Inagaki F."/>
            <person name="Takami H."/>
        </authorList>
    </citation>
    <scope>NUCLEOTIDE SEQUENCE</scope>
    <source>
        <strain evidence="1">Expedition CK06-06</strain>
    </source>
</reference>
<comment type="caution">
    <text evidence="1">The sequence shown here is derived from an EMBL/GenBank/DDBJ whole genome shotgun (WGS) entry which is preliminary data.</text>
</comment>
<dbReference type="AlphaFoldDB" id="X1B4T1"/>
<feature type="non-terminal residue" evidence="1">
    <location>
        <position position="38"/>
    </location>
</feature>
<organism evidence="1">
    <name type="scientific">marine sediment metagenome</name>
    <dbReference type="NCBI Taxonomy" id="412755"/>
    <lineage>
        <taxon>unclassified sequences</taxon>
        <taxon>metagenomes</taxon>
        <taxon>ecological metagenomes</taxon>
    </lineage>
</organism>